<reference evidence="1" key="2">
    <citation type="submission" date="2021-10" db="EMBL/GenBank/DDBJ databases">
        <title>Phylogenomics reveals ancestral predisposition of the termite-cultivated fungus Termitomyces towards a domesticated lifestyle.</title>
        <authorList>
            <person name="Auxier B."/>
            <person name="Grum-Grzhimaylo A."/>
            <person name="Cardenas M.E."/>
            <person name="Lodge J.D."/>
            <person name="Laessoe T."/>
            <person name="Pedersen O."/>
            <person name="Smith M.E."/>
            <person name="Kuyper T.W."/>
            <person name="Franco-Molano E.A."/>
            <person name="Baroni T.J."/>
            <person name="Aanen D.K."/>
        </authorList>
    </citation>
    <scope>NUCLEOTIDE SEQUENCE</scope>
    <source>
        <strain evidence="1">AP01</strain>
        <tissue evidence="1">Mycelium</tissue>
    </source>
</reference>
<keyword evidence="2" id="KW-1185">Reference proteome</keyword>
<comment type="caution">
    <text evidence="1">The sequence shown here is derived from an EMBL/GenBank/DDBJ whole genome shotgun (WGS) entry which is preliminary data.</text>
</comment>
<gene>
    <name evidence="1" type="ORF">DXG03_006872</name>
</gene>
<dbReference type="Proteomes" id="UP000775547">
    <property type="component" value="Unassembled WGS sequence"/>
</dbReference>
<evidence type="ECO:0000313" key="1">
    <source>
        <dbReference type="EMBL" id="KAG5640841.1"/>
    </source>
</evidence>
<dbReference type="EMBL" id="JABCKV010000480">
    <property type="protein sequence ID" value="KAG5640841.1"/>
    <property type="molecule type" value="Genomic_DNA"/>
</dbReference>
<dbReference type="AlphaFoldDB" id="A0A9P7K728"/>
<name>A0A9P7K728_9AGAR</name>
<organism evidence="1 2">
    <name type="scientific">Asterophora parasitica</name>
    <dbReference type="NCBI Taxonomy" id="117018"/>
    <lineage>
        <taxon>Eukaryota</taxon>
        <taxon>Fungi</taxon>
        <taxon>Dikarya</taxon>
        <taxon>Basidiomycota</taxon>
        <taxon>Agaricomycotina</taxon>
        <taxon>Agaricomycetes</taxon>
        <taxon>Agaricomycetidae</taxon>
        <taxon>Agaricales</taxon>
        <taxon>Tricholomatineae</taxon>
        <taxon>Lyophyllaceae</taxon>
        <taxon>Asterophora</taxon>
    </lineage>
</organism>
<evidence type="ECO:0008006" key="3">
    <source>
        <dbReference type="Google" id="ProtNLM"/>
    </source>
</evidence>
<sequence>MAVHEICLDMRDDPKCDLWEGLVDAGIVDTLCMNVVTVPTMPPSPNVPANLLEAKKEIQSPYIAALEIICDAVSSPLMPRKTDEKIVDALRKNWPGMMKWIWKEQKNTLEPWNRTAERTVLAHIIVRLVSLDPSFLKVFYVPSDLTIQIIARHWKDSLAGEDIDITAVALLALLRPRTFNLPPKKILPKILLGVTPVPPATTAAQANTLIASFTAHLNDLGPRATCTEMHFFSDLVYVAWHGDTAEPEVCTAILTSKPLWNTLFRLLKKASTPSSEAVNSEPPDNNRAYLVNTVMRLMKDILYHASAAGSKEGESLARIWVEENLFGILDEMLEQLLKFTGFTMLLKHLLEVVVDHVVSECSPPLRQLFRAQFPRFRMLGVLIRHHMKRLREELAREQQEREIRMGVPFLVPTTEEMWHHDNAVAFMKAQDEMQKRWYEERDAMEREELRWQQKKWTPLHANVLVLDDSETLRARDRCIWDQEAYEAFAILQATCLGFSEKMCGKRGCENAGTVKCSWCRVKYCSEGCKTG</sequence>
<reference evidence="1" key="1">
    <citation type="submission" date="2020-07" db="EMBL/GenBank/DDBJ databases">
        <authorList>
            <person name="Nieuwenhuis M."/>
            <person name="Van De Peppel L.J.J."/>
        </authorList>
    </citation>
    <scope>NUCLEOTIDE SEQUENCE</scope>
    <source>
        <strain evidence="1">AP01</strain>
        <tissue evidence="1">Mycelium</tissue>
    </source>
</reference>
<proteinExistence type="predicted"/>
<protein>
    <recommendedName>
        <fullName evidence="3">MYND-type domain-containing protein</fullName>
    </recommendedName>
</protein>
<accession>A0A9P7K728</accession>
<dbReference type="OrthoDB" id="432970at2759"/>
<evidence type="ECO:0000313" key="2">
    <source>
        <dbReference type="Proteomes" id="UP000775547"/>
    </source>
</evidence>